<name>A0A4C1Z6W2_EUMVA</name>
<gene>
    <name evidence="2" type="ORF">EVAR_49696_1</name>
</gene>
<protein>
    <submittedName>
        <fullName evidence="2">Uncharacterized protein</fullName>
    </submittedName>
</protein>
<evidence type="ECO:0000256" key="1">
    <source>
        <dbReference type="SAM" id="MobiDB-lite"/>
    </source>
</evidence>
<reference evidence="2 3" key="1">
    <citation type="journal article" date="2019" name="Commun. Biol.">
        <title>The bagworm genome reveals a unique fibroin gene that provides high tensile strength.</title>
        <authorList>
            <person name="Kono N."/>
            <person name="Nakamura H."/>
            <person name="Ohtoshi R."/>
            <person name="Tomita M."/>
            <person name="Numata K."/>
            <person name="Arakawa K."/>
        </authorList>
    </citation>
    <scope>NUCLEOTIDE SEQUENCE [LARGE SCALE GENOMIC DNA]</scope>
</reference>
<accession>A0A4C1Z6W2</accession>
<feature type="region of interest" description="Disordered" evidence="1">
    <location>
        <begin position="1"/>
        <end position="47"/>
    </location>
</feature>
<dbReference type="EMBL" id="BGZK01001562">
    <property type="protein sequence ID" value="GBP82387.1"/>
    <property type="molecule type" value="Genomic_DNA"/>
</dbReference>
<feature type="compositionally biased region" description="Basic residues" evidence="1">
    <location>
        <begin position="22"/>
        <end position="32"/>
    </location>
</feature>
<dbReference type="Proteomes" id="UP000299102">
    <property type="component" value="Unassembled WGS sequence"/>
</dbReference>
<comment type="caution">
    <text evidence="2">The sequence shown here is derived from an EMBL/GenBank/DDBJ whole genome shotgun (WGS) entry which is preliminary data.</text>
</comment>
<keyword evidence="3" id="KW-1185">Reference proteome</keyword>
<dbReference type="AlphaFoldDB" id="A0A4C1Z6W2"/>
<evidence type="ECO:0000313" key="3">
    <source>
        <dbReference type="Proteomes" id="UP000299102"/>
    </source>
</evidence>
<organism evidence="2 3">
    <name type="scientific">Eumeta variegata</name>
    <name type="common">Bagworm moth</name>
    <name type="synonym">Eumeta japonica</name>
    <dbReference type="NCBI Taxonomy" id="151549"/>
    <lineage>
        <taxon>Eukaryota</taxon>
        <taxon>Metazoa</taxon>
        <taxon>Ecdysozoa</taxon>
        <taxon>Arthropoda</taxon>
        <taxon>Hexapoda</taxon>
        <taxon>Insecta</taxon>
        <taxon>Pterygota</taxon>
        <taxon>Neoptera</taxon>
        <taxon>Endopterygota</taxon>
        <taxon>Lepidoptera</taxon>
        <taxon>Glossata</taxon>
        <taxon>Ditrysia</taxon>
        <taxon>Tineoidea</taxon>
        <taxon>Psychidae</taxon>
        <taxon>Oiketicinae</taxon>
        <taxon>Eumeta</taxon>
    </lineage>
</organism>
<proteinExistence type="predicted"/>
<evidence type="ECO:0000313" key="2">
    <source>
        <dbReference type="EMBL" id="GBP82387.1"/>
    </source>
</evidence>
<sequence length="117" mass="13005">MSGSVAAPPPLVSDEISPRAVTSRRRARRPRTRWPTEGRFPTTTAIDSATISDPNSISALRGTYRAVFNLTQRVDLNNMARRADGSGSFGRHRRRRACRRVRIAGSIPFPFSVSPIR</sequence>